<dbReference type="EnsemblBacteria" id="ABF40203">
    <property type="protein sequence ID" value="ABF40203"/>
    <property type="gene ID" value="Acid345_1200"/>
</dbReference>
<keyword evidence="2" id="KW-0732">Signal</keyword>
<dbReference type="RefSeq" id="WP_011522005.1">
    <property type="nucleotide sequence ID" value="NC_008009.1"/>
</dbReference>
<accession>Q1ISE7</accession>
<dbReference type="KEGG" id="aba:Acid345_1200"/>
<dbReference type="STRING" id="204669.Acid345_1200"/>
<protein>
    <submittedName>
        <fullName evidence="3">Uncharacterized protein</fullName>
    </submittedName>
</protein>
<reference evidence="3 4" key="1">
    <citation type="journal article" date="2009" name="Appl. Environ. Microbiol.">
        <title>Three genomes from the phylum Acidobacteria provide insight into the lifestyles of these microorganisms in soils.</title>
        <authorList>
            <person name="Ward N.L."/>
            <person name="Challacombe J.F."/>
            <person name="Janssen P.H."/>
            <person name="Henrissat B."/>
            <person name="Coutinho P.M."/>
            <person name="Wu M."/>
            <person name="Xie G."/>
            <person name="Haft D.H."/>
            <person name="Sait M."/>
            <person name="Badger J."/>
            <person name="Barabote R.D."/>
            <person name="Bradley B."/>
            <person name="Brettin T.S."/>
            <person name="Brinkac L.M."/>
            <person name="Bruce D."/>
            <person name="Creasy T."/>
            <person name="Daugherty S.C."/>
            <person name="Davidsen T.M."/>
            <person name="DeBoy R.T."/>
            <person name="Detter J.C."/>
            <person name="Dodson R.J."/>
            <person name="Durkin A.S."/>
            <person name="Ganapathy A."/>
            <person name="Gwinn-Giglio M."/>
            <person name="Han C.S."/>
            <person name="Khouri H."/>
            <person name="Kiss H."/>
            <person name="Kothari S.P."/>
            <person name="Madupu R."/>
            <person name="Nelson K.E."/>
            <person name="Nelson W.C."/>
            <person name="Paulsen I."/>
            <person name="Penn K."/>
            <person name="Ren Q."/>
            <person name="Rosovitz M.J."/>
            <person name="Selengut J.D."/>
            <person name="Shrivastava S."/>
            <person name="Sullivan S.A."/>
            <person name="Tapia R."/>
            <person name="Thompson L.S."/>
            <person name="Watkins K.L."/>
            <person name="Yang Q."/>
            <person name="Yu C."/>
            <person name="Zafar N."/>
            <person name="Zhou L."/>
            <person name="Kuske C.R."/>
        </authorList>
    </citation>
    <scope>NUCLEOTIDE SEQUENCE [LARGE SCALE GENOMIC DNA]</scope>
    <source>
        <strain evidence="3 4">Ellin345</strain>
    </source>
</reference>
<name>Q1ISE7_KORVE</name>
<evidence type="ECO:0000256" key="2">
    <source>
        <dbReference type="SAM" id="SignalP"/>
    </source>
</evidence>
<sequence>MKLVLATLLLGGLAFAQAANDNSDSVVAAAKKARETKTATAKKVYTDDDMPSSGGAVSTVGNPDAPTTTNTYNPSNDPVRDQKALDAEWRQRIRQQKDRVSSLEQQLRVADENVSRSSHYYTVNTNPNYAHFKQQADNLREQLANAKRDLTDLQDEAHKAGANKAYD</sequence>
<feature type="region of interest" description="Disordered" evidence="1">
    <location>
        <begin position="37"/>
        <end position="84"/>
    </location>
</feature>
<evidence type="ECO:0000313" key="4">
    <source>
        <dbReference type="Proteomes" id="UP000002432"/>
    </source>
</evidence>
<dbReference type="Proteomes" id="UP000002432">
    <property type="component" value="Chromosome"/>
</dbReference>
<feature type="chain" id="PRO_5004191925" evidence="2">
    <location>
        <begin position="19"/>
        <end position="167"/>
    </location>
</feature>
<evidence type="ECO:0000256" key="1">
    <source>
        <dbReference type="SAM" id="MobiDB-lite"/>
    </source>
</evidence>
<dbReference type="AlphaFoldDB" id="Q1ISE7"/>
<dbReference type="EMBL" id="CP000360">
    <property type="protein sequence ID" value="ABF40203.1"/>
    <property type="molecule type" value="Genomic_DNA"/>
</dbReference>
<organism evidence="3 4">
    <name type="scientific">Koribacter versatilis (strain Ellin345)</name>
    <dbReference type="NCBI Taxonomy" id="204669"/>
    <lineage>
        <taxon>Bacteria</taxon>
        <taxon>Pseudomonadati</taxon>
        <taxon>Acidobacteriota</taxon>
        <taxon>Terriglobia</taxon>
        <taxon>Terriglobales</taxon>
        <taxon>Candidatus Korobacteraceae</taxon>
        <taxon>Candidatus Korobacter</taxon>
    </lineage>
</organism>
<keyword evidence="4" id="KW-1185">Reference proteome</keyword>
<dbReference type="HOGENOM" id="CLU_1592429_0_0_0"/>
<evidence type="ECO:0000313" key="3">
    <source>
        <dbReference type="EMBL" id="ABF40203.1"/>
    </source>
</evidence>
<proteinExistence type="predicted"/>
<feature type="signal peptide" evidence="2">
    <location>
        <begin position="1"/>
        <end position="18"/>
    </location>
</feature>
<feature type="compositionally biased region" description="Polar residues" evidence="1">
    <location>
        <begin position="55"/>
        <end position="76"/>
    </location>
</feature>
<feature type="compositionally biased region" description="Basic and acidic residues" evidence="1">
    <location>
        <begin position="146"/>
        <end position="159"/>
    </location>
</feature>
<gene>
    <name evidence="3" type="ordered locus">Acid345_1200</name>
</gene>
<feature type="region of interest" description="Disordered" evidence="1">
    <location>
        <begin position="144"/>
        <end position="167"/>
    </location>
</feature>